<dbReference type="EMBL" id="FPBJ01000010">
    <property type="protein sequence ID" value="SFU52420.1"/>
    <property type="molecule type" value="Genomic_DNA"/>
</dbReference>
<keyword evidence="1" id="KW-0472">Membrane</keyword>
<protein>
    <submittedName>
        <fullName evidence="2">Uncharacterized protein</fullName>
    </submittedName>
</protein>
<name>A0A1I7GVF6_9GAMM</name>
<gene>
    <name evidence="2" type="ORF">SAMN05421784_11024</name>
</gene>
<reference evidence="3" key="1">
    <citation type="submission" date="2016-10" db="EMBL/GenBank/DDBJ databases">
        <authorList>
            <person name="Varghese N."/>
            <person name="Submissions S."/>
        </authorList>
    </citation>
    <scope>NUCLEOTIDE SEQUENCE [LARGE SCALE GENOMIC DNA]</scope>
    <source>
        <strain evidence="3">DSM 18168</strain>
    </source>
</reference>
<evidence type="ECO:0000313" key="3">
    <source>
        <dbReference type="Proteomes" id="UP000242496"/>
    </source>
</evidence>
<dbReference type="AlphaFoldDB" id="A0A1I7GVF6"/>
<keyword evidence="1" id="KW-0812">Transmembrane</keyword>
<dbReference type="Proteomes" id="UP000242496">
    <property type="component" value="Unassembled WGS sequence"/>
</dbReference>
<proteinExistence type="predicted"/>
<evidence type="ECO:0000313" key="2">
    <source>
        <dbReference type="EMBL" id="SFU52420.1"/>
    </source>
</evidence>
<keyword evidence="1" id="KW-1133">Transmembrane helix</keyword>
<organism evidence="2 3">
    <name type="scientific">Xenorhabdus koppenhoeferi</name>
    <dbReference type="NCBI Taxonomy" id="351659"/>
    <lineage>
        <taxon>Bacteria</taxon>
        <taxon>Pseudomonadati</taxon>
        <taxon>Pseudomonadota</taxon>
        <taxon>Gammaproteobacteria</taxon>
        <taxon>Enterobacterales</taxon>
        <taxon>Morganellaceae</taxon>
        <taxon>Xenorhabdus</taxon>
    </lineage>
</organism>
<feature type="transmembrane region" description="Helical" evidence="1">
    <location>
        <begin position="6"/>
        <end position="29"/>
    </location>
</feature>
<keyword evidence="3" id="KW-1185">Reference proteome</keyword>
<evidence type="ECO:0000256" key="1">
    <source>
        <dbReference type="SAM" id="Phobius"/>
    </source>
</evidence>
<accession>A0A1I7GVF6</accession>
<sequence>MVIIVITLPTIFPVIILRIAIDFFLLIIIPRISVEKHSINKNQKNILTTQHCKIV</sequence>